<evidence type="ECO:0000313" key="2">
    <source>
        <dbReference type="EMBL" id="MFC5540558.1"/>
    </source>
</evidence>
<dbReference type="Gene3D" id="3.30.1490.20">
    <property type="entry name" value="ATP-grasp fold, A domain"/>
    <property type="match status" value="1"/>
</dbReference>
<dbReference type="Gene3D" id="3.30.470.20">
    <property type="entry name" value="ATP-grasp fold, B domain"/>
    <property type="match status" value="1"/>
</dbReference>
<dbReference type="InterPro" id="IPR005479">
    <property type="entry name" value="CPAse_ATP-bd"/>
</dbReference>
<comment type="caution">
    <text evidence="2">The sequence shown here is derived from an EMBL/GenBank/DDBJ whole genome shotgun (WGS) entry which is preliminary data.</text>
</comment>
<keyword evidence="3" id="KW-1185">Reference proteome</keyword>
<dbReference type="Pfam" id="PF15632">
    <property type="entry name" value="ATPgrasp_Ter"/>
    <property type="match status" value="1"/>
</dbReference>
<protein>
    <submittedName>
        <fullName evidence="2">ATP-grasp domain-containing protein</fullName>
    </submittedName>
</protein>
<dbReference type="InterPro" id="IPR048764">
    <property type="entry name" value="PylC_N"/>
</dbReference>
<evidence type="ECO:0000313" key="3">
    <source>
        <dbReference type="Proteomes" id="UP001595978"/>
    </source>
</evidence>
<dbReference type="SUPFAM" id="SSF56059">
    <property type="entry name" value="Glutathione synthetase ATP-binding domain-like"/>
    <property type="match status" value="1"/>
</dbReference>
<dbReference type="Pfam" id="PF21360">
    <property type="entry name" value="PylC-like_N"/>
    <property type="match status" value="1"/>
</dbReference>
<sequence>MWFFTEASGSLTSHYLIKAIKEANHKVIATDIDENCYAKRLADKFFLLPKADDPNLWKVIDDVLYKARVDIVIPSLDETLYEWSLKKVTYKEKNINIIISDSDVIKTFQDKWLTYLFFKDNNIPTPKTSLDQEYPLIKPRLGRGSKGIFKATEKVEMKGNISQEIIYGTEYTIDVFCDYKHNPIYIVPRKRLNVKEGKSTAGIVVKHEKIENYVRKMCEATKFIGPINIQCFELENGEIKFIEVNPRIAGGMALGFAATENWIPLIISNLINGEKIQPVKIKYGLKMMRYYSEVFTY</sequence>
<accession>A0ABW0R701</accession>
<feature type="domain" description="Carbamoyl phosphate synthase ATP-binding" evidence="1">
    <location>
        <begin position="241"/>
        <end position="248"/>
    </location>
</feature>
<dbReference type="Gene3D" id="3.40.50.20">
    <property type="match status" value="1"/>
</dbReference>
<gene>
    <name evidence="2" type="ORF">ACFPOH_02020</name>
</gene>
<proteinExistence type="predicted"/>
<evidence type="ECO:0000259" key="1">
    <source>
        <dbReference type="PROSITE" id="PS00867"/>
    </source>
</evidence>
<dbReference type="InterPro" id="IPR013815">
    <property type="entry name" value="ATP_grasp_subdomain_1"/>
</dbReference>
<dbReference type="Proteomes" id="UP001595978">
    <property type="component" value="Unassembled WGS sequence"/>
</dbReference>
<dbReference type="EMBL" id="JBHSNQ010000028">
    <property type="protein sequence ID" value="MFC5540558.1"/>
    <property type="molecule type" value="Genomic_DNA"/>
</dbReference>
<dbReference type="RefSeq" id="WP_390308730.1">
    <property type="nucleotide sequence ID" value="NZ_JBHSNQ010000028.1"/>
</dbReference>
<name>A0ABW0R701_9BACL</name>
<reference evidence="3" key="1">
    <citation type="journal article" date="2019" name="Int. J. Syst. Evol. Microbiol.">
        <title>The Global Catalogue of Microorganisms (GCM) 10K type strain sequencing project: providing services to taxonomists for standard genome sequencing and annotation.</title>
        <authorList>
            <consortium name="The Broad Institute Genomics Platform"/>
            <consortium name="The Broad Institute Genome Sequencing Center for Infectious Disease"/>
            <person name="Wu L."/>
            <person name="Ma J."/>
        </authorList>
    </citation>
    <scope>NUCLEOTIDE SEQUENCE [LARGE SCALE GENOMIC DNA]</scope>
    <source>
        <strain evidence="3">CCUG 56331</strain>
    </source>
</reference>
<dbReference type="PROSITE" id="PS00867">
    <property type="entry name" value="CPSASE_2"/>
    <property type="match status" value="1"/>
</dbReference>
<organism evidence="2 3">
    <name type="scientific">Ureibacillus suwonensis</name>
    <dbReference type="NCBI Taxonomy" id="313007"/>
    <lineage>
        <taxon>Bacteria</taxon>
        <taxon>Bacillati</taxon>
        <taxon>Bacillota</taxon>
        <taxon>Bacilli</taxon>
        <taxon>Bacillales</taxon>
        <taxon>Caryophanaceae</taxon>
        <taxon>Ureibacillus</taxon>
    </lineage>
</organism>